<reference evidence="6" key="1">
    <citation type="journal article" date="2012" name="Mol. Biol. Rep.">
        <title>Polymorphism in a histone H1 subtype with a short N-terminal domain in three legume species (Fabaceae, Fabaeae).</title>
        <authorList>
            <person name="Kosterin O.E."/>
            <person name="Bogdanova V.S."/>
            <person name="Kechin A.A."/>
            <person name="Zaytseva O.O."/>
            <person name="Yadrikhinskiy A.K."/>
        </authorList>
    </citation>
    <scope>NUCLEOTIDE SEQUENCE</scope>
</reference>
<evidence type="ECO:0000256" key="4">
    <source>
        <dbReference type="SAM" id="MobiDB-lite"/>
    </source>
</evidence>
<dbReference type="GO" id="GO:0006334">
    <property type="term" value="P:nucleosome assembly"/>
    <property type="evidence" value="ECO:0007669"/>
    <property type="project" value="InterPro"/>
</dbReference>
<evidence type="ECO:0000256" key="1">
    <source>
        <dbReference type="ARBA" id="ARBA00004123"/>
    </source>
</evidence>
<organism evidence="6">
    <name type="scientific">Vicia unijuga</name>
    <dbReference type="NCBI Taxonomy" id="153962"/>
    <lineage>
        <taxon>Eukaryota</taxon>
        <taxon>Viridiplantae</taxon>
        <taxon>Streptophyta</taxon>
        <taxon>Embryophyta</taxon>
        <taxon>Tracheophyta</taxon>
        <taxon>Spermatophyta</taxon>
        <taxon>Magnoliopsida</taxon>
        <taxon>eudicotyledons</taxon>
        <taxon>Gunneridae</taxon>
        <taxon>Pentapetalae</taxon>
        <taxon>rosids</taxon>
        <taxon>fabids</taxon>
        <taxon>Fabales</taxon>
        <taxon>Fabaceae</taxon>
        <taxon>Papilionoideae</taxon>
        <taxon>50 kb inversion clade</taxon>
        <taxon>NPAAA clade</taxon>
        <taxon>Hologalegina</taxon>
        <taxon>IRL clade</taxon>
        <taxon>Fabeae</taxon>
        <taxon>Vicia</taxon>
    </lineage>
</organism>
<accession>L7V3I0</accession>
<dbReference type="AlphaFoldDB" id="L7V3I0"/>
<dbReference type="InterPro" id="IPR036390">
    <property type="entry name" value="WH_DNA-bd_sf"/>
</dbReference>
<comment type="subcellular location">
    <subcellularLocation>
        <location evidence="1">Nucleus</location>
    </subcellularLocation>
</comment>
<dbReference type="InterPro" id="IPR036388">
    <property type="entry name" value="WH-like_DNA-bd_sf"/>
</dbReference>
<keyword evidence="3" id="KW-0539">Nucleus</keyword>
<dbReference type="Pfam" id="PF00538">
    <property type="entry name" value="Linker_histone"/>
    <property type="match status" value="1"/>
</dbReference>
<feature type="compositionally biased region" description="Low complexity" evidence="4">
    <location>
        <begin position="167"/>
        <end position="176"/>
    </location>
</feature>
<dbReference type="EMBL" id="JQ924509">
    <property type="protein sequence ID" value="AGC59896.1"/>
    <property type="molecule type" value="Genomic_DNA"/>
</dbReference>
<dbReference type="PANTHER" id="PTHR11467:SF168">
    <property type="entry name" value="HISTONE H1.1"/>
    <property type="match status" value="1"/>
</dbReference>
<dbReference type="PROSITE" id="PS51504">
    <property type="entry name" value="H15"/>
    <property type="match status" value="1"/>
</dbReference>
<keyword evidence="2" id="KW-0238">DNA-binding</keyword>
<dbReference type="PANTHER" id="PTHR11467">
    <property type="entry name" value="HISTONE H1"/>
    <property type="match status" value="1"/>
</dbReference>
<dbReference type="GO" id="GO:0003690">
    <property type="term" value="F:double-stranded DNA binding"/>
    <property type="evidence" value="ECO:0007669"/>
    <property type="project" value="TreeGrafter"/>
</dbReference>
<evidence type="ECO:0000259" key="5">
    <source>
        <dbReference type="PROSITE" id="PS51504"/>
    </source>
</evidence>
<dbReference type="GO" id="GO:0045910">
    <property type="term" value="P:negative regulation of DNA recombination"/>
    <property type="evidence" value="ECO:0007669"/>
    <property type="project" value="TreeGrafter"/>
</dbReference>
<feature type="compositionally biased region" description="Basic residues" evidence="4">
    <location>
        <begin position="200"/>
        <end position="220"/>
    </location>
</feature>
<dbReference type="SUPFAM" id="SSF46785">
    <property type="entry name" value="Winged helix' DNA-binding domain"/>
    <property type="match status" value="1"/>
</dbReference>
<feature type="compositionally biased region" description="Basic residues" evidence="4">
    <location>
        <begin position="152"/>
        <end position="166"/>
    </location>
</feature>
<feature type="compositionally biased region" description="Low complexity" evidence="4">
    <location>
        <begin position="118"/>
        <end position="130"/>
    </location>
</feature>
<dbReference type="SMART" id="SM00526">
    <property type="entry name" value="H15"/>
    <property type="match status" value="1"/>
</dbReference>
<proteinExistence type="predicted"/>
<dbReference type="GO" id="GO:0000786">
    <property type="term" value="C:nucleosome"/>
    <property type="evidence" value="ECO:0007669"/>
    <property type="project" value="InterPro"/>
</dbReference>
<evidence type="ECO:0000256" key="2">
    <source>
        <dbReference type="ARBA" id="ARBA00023125"/>
    </source>
</evidence>
<dbReference type="GO" id="GO:0005634">
    <property type="term" value="C:nucleus"/>
    <property type="evidence" value="ECO:0007669"/>
    <property type="project" value="UniProtKB-SubCell"/>
</dbReference>
<dbReference type="GO" id="GO:0030261">
    <property type="term" value="P:chromosome condensation"/>
    <property type="evidence" value="ECO:0007669"/>
    <property type="project" value="TreeGrafter"/>
</dbReference>
<dbReference type="Gene3D" id="1.10.10.10">
    <property type="entry name" value="Winged helix-like DNA-binding domain superfamily/Winged helix DNA-binding domain"/>
    <property type="match status" value="1"/>
</dbReference>
<dbReference type="CDD" id="cd00073">
    <property type="entry name" value="H15"/>
    <property type="match status" value="1"/>
</dbReference>
<dbReference type="InterPro" id="IPR005818">
    <property type="entry name" value="Histone_H1/H5_H15"/>
</dbReference>
<dbReference type="GO" id="GO:0031492">
    <property type="term" value="F:nucleosomal DNA binding"/>
    <property type="evidence" value="ECO:0007669"/>
    <property type="project" value="TreeGrafter"/>
</dbReference>
<name>L7V3I0_9FABA</name>
<feature type="domain" description="H15" evidence="5">
    <location>
        <begin position="11"/>
        <end position="80"/>
    </location>
</feature>
<feature type="region of interest" description="Disordered" evidence="4">
    <location>
        <begin position="193"/>
        <end position="220"/>
    </location>
</feature>
<feature type="region of interest" description="Disordered" evidence="4">
    <location>
        <begin position="80"/>
        <end position="130"/>
    </location>
</feature>
<evidence type="ECO:0000313" key="6">
    <source>
        <dbReference type="EMBL" id="AGC59896.1"/>
    </source>
</evidence>
<evidence type="ECO:0000256" key="3">
    <source>
        <dbReference type="ARBA" id="ARBA00023242"/>
    </source>
</evidence>
<feature type="region of interest" description="Disordered" evidence="4">
    <location>
        <begin position="151"/>
        <end position="176"/>
    </location>
</feature>
<sequence>MATKTSKPLTSHPTYEEMIKEAIVGLKERTGSSQYAIAKFIEEKHKQLPPTFKKLLLQNLKKNVASGKLVKVKGSFKLSTATKPAPATKKPALAKPKTKPVAKVTAAKAKPAVKPKAKAVVQPKVASKPKAVAAKPKAAVAKPEAAAAKPKAVVKAKAGVKPKTKAARTSTRTTPGKKVAIAKAVVKKAVAAKKAPVKSVKAKSVKTPVKKVTTKRGGRK</sequence>
<protein>
    <submittedName>
        <fullName evidence="6">Histone H1 subtype 6</fullName>
    </submittedName>
</protein>
<feature type="compositionally biased region" description="Low complexity" evidence="4">
    <location>
        <begin position="80"/>
        <end position="110"/>
    </location>
</feature>